<dbReference type="InParanoid" id="A0A1J7II02"/>
<feature type="domain" description="DUF7918" evidence="3">
    <location>
        <begin position="8"/>
        <end position="239"/>
    </location>
</feature>
<dbReference type="STRING" id="1408157.A0A1J7II02"/>
<dbReference type="OrthoDB" id="3364132at2759"/>
<sequence>MAVIKALGLSVSIVINGEAVPEYDDPDPAMDHEHPGTKVVSKYIESEDDIEYSIKCEVLPQHRWLPNREGNILEFAVTIDGKYLHTKCLGVDNWDNGAQTDIVGVPTYTGRKHGTLSKFRFGSINALDEADPRTVKKDLKRAKMLGIIRIQVWRAIEIESTKVPRTTAIEGLKLDLAGEALKGRAVSHGTTLAPAARASKASLGTRIMTEKVDKQPYAIFNFKYRSRDDLRSELIIPRSPSPDTSAEVEKLNKEELCRLASERLSQVKSERNSAMVESPRVKRAASELLDITQDRPPKTPRRAKERFTIDLTDD</sequence>
<accession>A0A1J7II02</accession>
<dbReference type="Proteomes" id="UP000182658">
    <property type="component" value="Unassembled WGS sequence"/>
</dbReference>
<dbReference type="EMBL" id="KV875099">
    <property type="protein sequence ID" value="OIW27359.1"/>
    <property type="molecule type" value="Genomic_DNA"/>
</dbReference>
<evidence type="ECO:0000313" key="5">
    <source>
        <dbReference type="Proteomes" id="UP000182658"/>
    </source>
</evidence>
<feature type="region of interest" description="Disordered" evidence="1">
    <location>
        <begin position="267"/>
        <end position="314"/>
    </location>
</feature>
<proteinExistence type="predicted"/>
<dbReference type="PANTHER" id="PTHR36223">
    <property type="entry name" value="BETA-LACTAMASE-TYPE TRANSPEPTIDASE FOLD DOMAIN CONTAINING PROTEIN"/>
    <property type="match status" value="1"/>
</dbReference>
<keyword evidence="5" id="KW-1185">Reference proteome</keyword>
<gene>
    <name evidence="4" type="ORF">CONLIGDRAFT_633716</name>
</gene>
<evidence type="ECO:0000256" key="2">
    <source>
        <dbReference type="SAM" id="SignalP"/>
    </source>
</evidence>
<reference evidence="4 5" key="1">
    <citation type="submission" date="2016-10" db="EMBL/GenBank/DDBJ databases">
        <title>Draft genome sequence of Coniochaeta ligniaria NRRL30616, a lignocellulolytic fungus for bioabatement of inhibitors in plant biomass hydrolysates.</title>
        <authorList>
            <consortium name="DOE Joint Genome Institute"/>
            <person name="Jimenez D.J."/>
            <person name="Hector R.E."/>
            <person name="Riley R."/>
            <person name="Sun H."/>
            <person name="Grigoriev I.V."/>
            <person name="Van Elsas J.D."/>
            <person name="Nichols N.N."/>
        </authorList>
    </citation>
    <scope>NUCLEOTIDE SEQUENCE [LARGE SCALE GENOMIC DNA]</scope>
    <source>
        <strain evidence="4 5">NRRL 30616</strain>
    </source>
</reference>
<feature type="chain" id="PRO_5009644913" description="DUF7918 domain-containing protein" evidence="2">
    <location>
        <begin position="20"/>
        <end position="314"/>
    </location>
</feature>
<dbReference type="AlphaFoldDB" id="A0A1J7II02"/>
<dbReference type="InterPro" id="IPR057678">
    <property type="entry name" value="DUF7918"/>
</dbReference>
<evidence type="ECO:0000256" key="1">
    <source>
        <dbReference type="SAM" id="MobiDB-lite"/>
    </source>
</evidence>
<feature type="signal peptide" evidence="2">
    <location>
        <begin position="1"/>
        <end position="19"/>
    </location>
</feature>
<name>A0A1J7II02_9PEZI</name>
<keyword evidence="2" id="KW-0732">Signal</keyword>
<protein>
    <recommendedName>
        <fullName evidence="3">DUF7918 domain-containing protein</fullName>
    </recommendedName>
</protein>
<dbReference type="Pfam" id="PF25534">
    <property type="entry name" value="DUF7918"/>
    <property type="match status" value="1"/>
</dbReference>
<evidence type="ECO:0000313" key="4">
    <source>
        <dbReference type="EMBL" id="OIW27359.1"/>
    </source>
</evidence>
<organism evidence="4 5">
    <name type="scientific">Coniochaeta ligniaria NRRL 30616</name>
    <dbReference type="NCBI Taxonomy" id="1408157"/>
    <lineage>
        <taxon>Eukaryota</taxon>
        <taxon>Fungi</taxon>
        <taxon>Dikarya</taxon>
        <taxon>Ascomycota</taxon>
        <taxon>Pezizomycotina</taxon>
        <taxon>Sordariomycetes</taxon>
        <taxon>Sordariomycetidae</taxon>
        <taxon>Coniochaetales</taxon>
        <taxon>Coniochaetaceae</taxon>
        <taxon>Coniochaeta</taxon>
    </lineage>
</organism>
<dbReference type="PANTHER" id="PTHR36223:SF1">
    <property type="entry name" value="TRANSCRIPTION ELONGATION FACTOR EAF N-TERMINAL DOMAIN-CONTAINING PROTEIN"/>
    <property type="match status" value="1"/>
</dbReference>
<evidence type="ECO:0000259" key="3">
    <source>
        <dbReference type="Pfam" id="PF25534"/>
    </source>
</evidence>